<keyword evidence="3" id="KW-0812">Transmembrane</keyword>
<evidence type="ECO:0000256" key="1">
    <source>
        <dbReference type="SAM" id="Coils"/>
    </source>
</evidence>
<evidence type="ECO:0000256" key="2">
    <source>
        <dbReference type="SAM" id="MobiDB-lite"/>
    </source>
</evidence>
<evidence type="ECO:0000256" key="3">
    <source>
        <dbReference type="SAM" id="Phobius"/>
    </source>
</evidence>
<dbReference type="EMBL" id="JAZHXI010000004">
    <property type="protein sequence ID" value="KAL2072075.1"/>
    <property type="molecule type" value="Genomic_DNA"/>
</dbReference>
<feature type="region of interest" description="Disordered" evidence="2">
    <location>
        <begin position="84"/>
        <end position="103"/>
    </location>
</feature>
<feature type="coiled-coil region" evidence="1">
    <location>
        <begin position="52"/>
        <end position="79"/>
    </location>
</feature>
<gene>
    <name evidence="4" type="ORF">VTL71DRAFT_11418</name>
</gene>
<accession>A0ABR4CQ70</accession>
<dbReference type="Proteomes" id="UP001595075">
    <property type="component" value="Unassembled WGS sequence"/>
</dbReference>
<keyword evidence="3" id="KW-0472">Membrane</keyword>
<keyword evidence="1" id="KW-0175">Coiled coil</keyword>
<evidence type="ECO:0000313" key="5">
    <source>
        <dbReference type="Proteomes" id="UP001595075"/>
    </source>
</evidence>
<reference evidence="4 5" key="1">
    <citation type="journal article" date="2024" name="Commun. Biol.">
        <title>Comparative genomic analysis of thermophilic fungi reveals convergent evolutionary adaptations and gene losses.</title>
        <authorList>
            <person name="Steindorff A.S."/>
            <person name="Aguilar-Pontes M.V."/>
            <person name="Robinson A.J."/>
            <person name="Andreopoulos B."/>
            <person name="LaButti K."/>
            <person name="Kuo A."/>
            <person name="Mondo S."/>
            <person name="Riley R."/>
            <person name="Otillar R."/>
            <person name="Haridas S."/>
            <person name="Lipzen A."/>
            <person name="Grimwood J."/>
            <person name="Schmutz J."/>
            <person name="Clum A."/>
            <person name="Reid I.D."/>
            <person name="Moisan M.C."/>
            <person name="Butler G."/>
            <person name="Nguyen T.T.M."/>
            <person name="Dewar K."/>
            <person name="Conant G."/>
            <person name="Drula E."/>
            <person name="Henrissat B."/>
            <person name="Hansel C."/>
            <person name="Singer S."/>
            <person name="Hutchinson M.I."/>
            <person name="de Vries R.P."/>
            <person name="Natvig D.O."/>
            <person name="Powell A.J."/>
            <person name="Tsang A."/>
            <person name="Grigoriev I.V."/>
        </authorList>
    </citation>
    <scope>NUCLEOTIDE SEQUENCE [LARGE SCALE GENOMIC DNA]</scope>
    <source>
        <strain evidence="4 5">CBS 494.80</strain>
    </source>
</reference>
<evidence type="ECO:0000313" key="4">
    <source>
        <dbReference type="EMBL" id="KAL2072075.1"/>
    </source>
</evidence>
<feature type="compositionally biased region" description="Polar residues" evidence="2">
    <location>
        <begin position="90"/>
        <end position="100"/>
    </location>
</feature>
<proteinExistence type="predicted"/>
<keyword evidence="5" id="KW-1185">Reference proteome</keyword>
<comment type="caution">
    <text evidence="4">The sequence shown here is derived from an EMBL/GenBank/DDBJ whole genome shotgun (WGS) entry which is preliminary data.</text>
</comment>
<name>A0ABR4CQ70_9HELO</name>
<protein>
    <submittedName>
        <fullName evidence="4">Uncharacterized protein</fullName>
    </submittedName>
</protein>
<organism evidence="4 5">
    <name type="scientific">Oculimacula yallundae</name>
    <dbReference type="NCBI Taxonomy" id="86028"/>
    <lineage>
        <taxon>Eukaryota</taxon>
        <taxon>Fungi</taxon>
        <taxon>Dikarya</taxon>
        <taxon>Ascomycota</taxon>
        <taxon>Pezizomycotina</taxon>
        <taxon>Leotiomycetes</taxon>
        <taxon>Helotiales</taxon>
        <taxon>Ploettnerulaceae</taxon>
        <taxon>Oculimacula</taxon>
    </lineage>
</organism>
<sequence>MAPILSRYVPPSVYVDGAKISAKVIVLIVILIIITLFFSTLICYICIKRRQIRKRRLRREKEERDNKQLKARINGRNAKFYAPGLAMGSRSDSGVTSGSRLGSERARGWKDGLIGKVDKGVLDRWNMREKEYELESGSDRGSLHKKRETDFEDIEIPRFEAVRKPERVWVKWGRK</sequence>
<keyword evidence="3" id="KW-1133">Transmembrane helix</keyword>
<feature type="transmembrane region" description="Helical" evidence="3">
    <location>
        <begin position="20"/>
        <end position="47"/>
    </location>
</feature>